<dbReference type="Gene3D" id="2.60.40.10">
    <property type="entry name" value="Immunoglobulins"/>
    <property type="match status" value="1"/>
</dbReference>
<dbReference type="GO" id="GO:0005911">
    <property type="term" value="C:cell-cell junction"/>
    <property type="evidence" value="ECO:0007669"/>
    <property type="project" value="TreeGrafter"/>
</dbReference>
<feature type="region of interest" description="Disordered" evidence="6">
    <location>
        <begin position="634"/>
        <end position="683"/>
    </location>
</feature>
<feature type="transmembrane region" description="Helical" evidence="7">
    <location>
        <begin position="467"/>
        <end position="491"/>
    </location>
</feature>
<evidence type="ECO:0000256" key="7">
    <source>
        <dbReference type="SAM" id="Phobius"/>
    </source>
</evidence>
<evidence type="ECO:0000256" key="3">
    <source>
        <dbReference type="ARBA" id="ARBA00023157"/>
    </source>
</evidence>
<dbReference type="EMBL" id="UYJE01003077">
    <property type="protein sequence ID" value="VDI16324.1"/>
    <property type="molecule type" value="Genomic_DNA"/>
</dbReference>
<reference evidence="8" key="1">
    <citation type="submission" date="2018-11" db="EMBL/GenBank/DDBJ databases">
        <authorList>
            <person name="Alioto T."/>
            <person name="Alioto T."/>
        </authorList>
    </citation>
    <scope>NUCLEOTIDE SEQUENCE</scope>
</reference>
<evidence type="ECO:0000313" key="8">
    <source>
        <dbReference type="EMBL" id="VDI16324.1"/>
    </source>
</evidence>
<dbReference type="InterPro" id="IPR013783">
    <property type="entry name" value="Ig-like_fold"/>
</dbReference>
<dbReference type="GO" id="GO:0098609">
    <property type="term" value="P:cell-cell adhesion"/>
    <property type="evidence" value="ECO:0007669"/>
    <property type="project" value="TreeGrafter"/>
</dbReference>
<evidence type="ECO:0000313" key="9">
    <source>
        <dbReference type="Proteomes" id="UP000596742"/>
    </source>
</evidence>
<keyword evidence="7" id="KW-0812">Transmembrane</keyword>
<feature type="compositionally biased region" description="Acidic residues" evidence="6">
    <location>
        <begin position="673"/>
        <end position="683"/>
    </location>
</feature>
<protein>
    <recommendedName>
        <fullName evidence="10">Ig-like domain-containing protein</fullName>
    </recommendedName>
</protein>
<keyword evidence="7" id="KW-1133">Transmembrane helix</keyword>
<keyword evidence="4" id="KW-0325">Glycoprotein</keyword>
<evidence type="ECO:0008006" key="10">
    <source>
        <dbReference type="Google" id="ProtNLM"/>
    </source>
</evidence>
<dbReference type="InterPro" id="IPR051275">
    <property type="entry name" value="Cell_adhesion_signaling"/>
</dbReference>
<organism evidence="8 9">
    <name type="scientific">Mytilus galloprovincialis</name>
    <name type="common">Mediterranean mussel</name>
    <dbReference type="NCBI Taxonomy" id="29158"/>
    <lineage>
        <taxon>Eukaryota</taxon>
        <taxon>Metazoa</taxon>
        <taxon>Spiralia</taxon>
        <taxon>Lophotrochozoa</taxon>
        <taxon>Mollusca</taxon>
        <taxon>Bivalvia</taxon>
        <taxon>Autobranchia</taxon>
        <taxon>Pteriomorphia</taxon>
        <taxon>Mytilida</taxon>
        <taxon>Mytiloidea</taxon>
        <taxon>Mytilidae</taxon>
        <taxon>Mytilinae</taxon>
        <taxon>Mytilus</taxon>
    </lineage>
</organism>
<evidence type="ECO:0000256" key="2">
    <source>
        <dbReference type="ARBA" id="ARBA00023136"/>
    </source>
</evidence>
<dbReference type="GO" id="GO:0005886">
    <property type="term" value="C:plasma membrane"/>
    <property type="evidence" value="ECO:0007669"/>
    <property type="project" value="TreeGrafter"/>
</dbReference>
<dbReference type="PANTHER" id="PTHR11640:SF167">
    <property type="entry name" value="SIGNAL-REGULATORY PROTEIN BETA-1-LIKE"/>
    <property type="match status" value="1"/>
</dbReference>
<name>A0A8B6DBG3_MYTGA</name>
<keyword evidence="9" id="KW-1185">Reference proteome</keyword>
<evidence type="ECO:0000256" key="5">
    <source>
        <dbReference type="ARBA" id="ARBA00023319"/>
    </source>
</evidence>
<comment type="subcellular location">
    <subcellularLocation>
        <location evidence="1">Membrane</location>
        <topology evidence="1">Single-pass type I membrane protein</topology>
    </subcellularLocation>
</comment>
<dbReference type="GO" id="GO:0050839">
    <property type="term" value="F:cell adhesion molecule binding"/>
    <property type="evidence" value="ECO:0007669"/>
    <property type="project" value="TreeGrafter"/>
</dbReference>
<evidence type="ECO:0000256" key="6">
    <source>
        <dbReference type="SAM" id="MobiDB-lite"/>
    </source>
</evidence>
<accession>A0A8B6DBG3</accession>
<sequence length="683" mass="77518">MLQFTFKVITEKTECIFARDSRIFKNIDRNNTSKYTIKVSKQILEFRLSHVTKRDSGVYRMVYSRFDRDPTLELKSTDSSCKSLTNRQVCSIEGSSTLLTFMFETDVQHVNNKVDIYRRGNIRKISNFDIKLTVHNVTSDDEGIYQCFPHFDHTSMMLEVASHRMLRFINQTYQSTIVGQEGIELTITCYADIDVMNITSLNLVSNGTTIAIGDKQNVNYSFIPDRTDHMTKYKCMDIIKPSIMTEVGLIIKYAPTLSINYTTGTIKCKCDGVPAIYTIYRLDQTSQYGQLVRSVNLNNEAFTVSSEALWYQLNGRYVCFVSNGIPDLNGTVLQTTSINVKYEGPPVFTKENRNVNIGEVGKSITLQFYLYSYPKVGYIYIEKLGLNRSQNITMDHYDILEATLHYTEYENKIGIQGYETLVEYTILDIVDFQKYRITAKNRLGASDYHFEIINNENLQWSKKKMTYVWILSSLASVIFVYTTIVQICICVGHEKKKAREHTFVPENQHYLTYDDIGSVNESQSFNNTENENGRHTHLRESSISTVDNQQLVIVSSENNLSDCTLPQLEVTDVQSELKCVPSKETKISNMIVSGISTAAATDVQSALTCVHSNNTNISNMDASGISSADLPSIEKVRSSNQSHSETDDDSFPDLNSQLCNNFGNELSSTSVGDENEDPYETVL</sequence>
<feature type="compositionally biased region" description="Polar residues" evidence="6">
    <location>
        <begin position="653"/>
        <end position="672"/>
    </location>
</feature>
<keyword evidence="2 7" id="KW-0472">Membrane</keyword>
<dbReference type="PANTHER" id="PTHR11640">
    <property type="entry name" value="NEPHRIN"/>
    <property type="match status" value="1"/>
</dbReference>
<evidence type="ECO:0000256" key="1">
    <source>
        <dbReference type="ARBA" id="ARBA00004479"/>
    </source>
</evidence>
<comment type="caution">
    <text evidence="8">The sequence shown here is derived from an EMBL/GenBank/DDBJ whole genome shotgun (WGS) entry which is preliminary data.</text>
</comment>
<dbReference type="OrthoDB" id="6112154at2759"/>
<dbReference type="AlphaFoldDB" id="A0A8B6DBG3"/>
<gene>
    <name evidence="8" type="ORF">MGAL_10B061348</name>
</gene>
<dbReference type="Proteomes" id="UP000596742">
    <property type="component" value="Unassembled WGS sequence"/>
</dbReference>
<evidence type="ECO:0000256" key="4">
    <source>
        <dbReference type="ARBA" id="ARBA00023180"/>
    </source>
</evidence>
<proteinExistence type="predicted"/>
<keyword evidence="3" id="KW-1015">Disulfide bond</keyword>
<keyword evidence="5" id="KW-0393">Immunoglobulin domain</keyword>